<keyword evidence="4 8" id="KW-0808">Transferase</keyword>
<name>A0A0K8MGD9_9LACO</name>
<dbReference type="PANTHER" id="PTHR43586">
    <property type="entry name" value="CYSTEINE DESULFURASE"/>
    <property type="match status" value="1"/>
</dbReference>
<comment type="cofactor">
    <cofactor evidence="1 7">
        <name>pyridoxal 5'-phosphate</name>
        <dbReference type="ChEBI" id="CHEBI:597326"/>
    </cofactor>
</comment>
<reference evidence="10 11" key="1">
    <citation type="journal article" date="2015" name="BMC Genomics">
        <title>Comparative genomics of Fructobacillus spp. and Leuconostoc spp. reveals niche-specific evolution of Fructobacillus spp.</title>
        <authorList>
            <person name="Endo A."/>
            <person name="Tanizawa Y."/>
            <person name="Tanaka N."/>
            <person name="Maeno S."/>
            <person name="Kumar H."/>
            <person name="Shiwa Y."/>
            <person name="Okada S."/>
            <person name="Yoshikawa H."/>
            <person name="Dicks L."/>
            <person name="Nakagawa J."/>
            <person name="Arita M."/>
        </authorList>
    </citation>
    <scope>NUCLEOTIDE SEQUENCE [LARGE SCALE GENOMIC DNA]</scope>
    <source>
        <strain evidence="10 11">JCM 12225</strain>
    </source>
</reference>
<dbReference type="InterPro" id="IPR010970">
    <property type="entry name" value="Cys_dSase_SufS"/>
</dbReference>
<dbReference type="InterPro" id="IPR015424">
    <property type="entry name" value="PyrdxlP-dep_Trfase"/>
</dbReference>
<dbReference type="GO" id="GO:0016829">
    <property type="term" value="F:lyase activity"/>
    <property type="evidence" value="ECO:0007669"/>
    <property type="project" value="UniProtKB-KW"/>
</dbReference>
<protein>
    <recommendedName>
        <fullName evidence="3 8">Cysteine desulfurase</fullName>
        <ecNumber evidence="3 8">2.8.1.7</ecNumber>
    </recommendedName>
</protein>
<dbReference type="Gene3D" id="3.40.640.10">
    <property type="entry name" value="Type I PLP-dependent aspartate aminotransferase-like (Major domain)"/>
    <property type="match status" value="1"/>
</dbReference>
<dbReference type="PANTHER" id="PTHR43586:SF8">
    <property type="entry name" value="CYSTEINE DESULFURASE 1, CHLOROPLASTIC"/>
    <property type="match status" value="1"/>
</dbReference>
<dbReference type="CDD" id="cd06453">
    <property type="entry name" value="SufS_like"/>
    <property type="match status" value="1"/>
</dbReference>
<evidence type="ECO:0000256" key="1">
    <source>
        <dbReference type="ARBA" id="ARBA00001933"/>
    </source>
</evidence>
<comment type="catalytic activity">
    <reaction evidence="6 8">
        <text>(sulfur carrier)-H + L-cysteine = (sulfur carrier)-SH + L-alanine</text>
        <dbReference type="Rhea" id="RHEA:43892"/>
        <dbReference type="Rhea" id="RHEA-COMP:14737"/>
        <dbReference type="Rhea" id="RHEA-COMP:14739"/>
        <dbReference type="ChEBI" id="CHEBI:29917"/>
        <dbReference type="ChEBI" id="CHEBI:35235"/>
        <dbReference type="ChEBI" id="CHEBI:57972"/>
        <dbReference type="ChEBI" id="CHEBI:64428"/>
        <dbReference type="EC" id="2.8.1.7"/>
    </reaction>
</comment>
<sequence>MKTVRSDFEILKKTINNQPLTYLDTAATSQKPNQVLAAIQNYYLKDNANVHRGVYTLSEQATQAYEDARTKVGHFLNAPSARNIVFTRSTTESLNWLAQSFGPGQVEAGDEILLTYLEHHSNIVPWQVLAQKTGAKLKYVGLTEDGQVDLVDFADQLTTKTKIVSFAHVSNVLGTLAPVKKMVAMAHEVGARVIVDGAQAVAHLPVDVQDLDVDFYAFSGHKVYGPTGIGVLYGRTELLEAMEPAQYGGEMIEKVGLESSTFQPAPWKFEAGTPNIAGAIGLGAALDYMQELGLAQVSDYETDLMEETVTKLLAIPGLTLYGPQNGHDRYGVAAFNLAGVHPHDVATILDQEGVEVRAGHHCAQPLMAYLGLPATVRVSLGVYNNSADIDRLCAGLHQVREYFAND</sequence>
<dbReference type="InterPro" id="IPR000192">
    <property type="entry name" value="Aminotrans_V_dom"/>
</dbReference>
<evidence type="ECO:0000256" key="3">
    <source>
        <dbReference type="ARBA" id="ARBA00012239"/>
    </source>
</evidence>
<evidence type="ECO:0000256" key="8">
    <source>
        <dbReference type="RuleBase" id="RU004506"/>
    </source>
</evidence>
<dbReference type="NCBIfam" id="TIGR01979">
    <property type="entry name" value="sufS"/>
    <property type="match status" value="1"/>
</dbReference>
<dbReference type="InterPro" id="IPR016454">
    <property type="entry name" value="Cysteine_dSase"/>
</dbReference>
<dbReference type="GO" id="GO:0030170">
    <property type="term" value="F:pyridoxal phosphate binding"/>
    <property type="evidence" value="ECO:0007669"/>
    <property type="project" value="UniProtKB-UniRule"/>
</dbReference>
<dbReference type="GO" id="GO:0006534">
    <property type="term" value="P:cysteine metabolic process"/>
    <property type="evidence" value="ECO:0007669"/>
    <property type="project" value="UniProtKB-UniRule"/>
</dbReference>
<dbReference type="STRING" id="157463.GCA_001047075_00515"/>
<evidence type="ECO:0000256" key="6">
    <source>
        <dbReference type="ARBA" id="ARBA00050776"/>
    </source>
</evidence>
<accession>A0A0K8MGD9</accession>
<evidence type="ECO:0000313" key="10">
    <source>
        <dbReference type="EMBL" id="GAO99595.1"/>
    </source>
</evidence>
<dbReference type="InterPro" id="IPR020578">
    <property type="entry name" value="Aminotrans_V_PyrdxlP_BS"/>
</dbReference>
<evidence type="ECO:0000259" key="9">
    <source>
        <dbReference type="Pfam" id="PF00266"/>
    </source>
</evidence>
<evidence type="ECO:0000256" key="7">
    <source>
        <dbReference type="RuleBase" id="RU004504"/>
    </source>
</evidence>
<dbReference type="SUPFAM" id="SSF53383">
    <property type="entry name" value="PLP-dependent transferases"/>
    <property type="match status" value="1"/>
</dbReference>
<dbReference type="PIRSF" id="PIRSF005572">
    <property type="entry name" value="NifS"/>
    <property type="match status" value="1"/>
</dbReference>
<dbReference type="Pfam" id="PF00266">
    <property type="entry name" value="Aminotran_5"/>
    <property type="match status" value="1"/>
</dbReference>
<dbReference type="Gene3D" id="3.90.1150.10">
    <property type="entry name" value="Aspartate Aminotransferase, domain 1"/>
    <property type="match status" value="1"/>
</dbReference>
<dbReference type="Proteomes" id="UP000253891">
    <property type="component" value="Unassembled WGS sequence"/>
</dbReference>
<keyword evidence="10" id="KW-0456">Lyase</keyword>
<dbReference type="PROSITE" id="PS00595">
    <property type="entry name" value="AA_TRANSFER_CLASS_5"/>
    <property type="match status" value="1"/>
</dbReference>
<keyword evidence="5 8" id="KW-0663">Pyridoxal phosphate</keyword>
<gene>
    <name evidence="10" type="ORF">FFIC_230800</name>
</gene>
<feature type="domain" description="Aminotransferase class V" evidence="9">
    <location>
        <begin position="21"/>
        <end position="392"/>
    </location>
</feature>
<dbReference type="InterPro" id="IPR015421">
    <property type="entry name" value="PyrdxlP-dep_Trfase_major"/>
</dbReference>
<comment type="function">
    <text evidence="8">Catalyzes the removal of elemental sulfur and selenium atoms from L-cysteine, L-cystine, L-selenocysteine, and L-selenocystine to produce L-alanine.</text>
</comment>
<dbReference type="OrthoDB" id="9804366at2"/>
<dbReference type="EMBL" id="DF968000">
    <property type="protein sequence ID" value="GAO99595.1"/>
    <property type="molecule type" value="Genomic_DNA"/>
</dbReference>
<dbReference type="EC" id="2.8.1.7" evidence="3 8"/>
<evidence type="ECO:0000256" key="4">
    <source>
        <dbReference type="ARBA" id="ARBA00022679"/>
    </source>
</evidence>
<keyword evidence="11" id="KW-1185">Reference proteome</keyword>
<evidence type="ECO:0000256" key="5">
    <source>
        <dbReference type="ARBA" id="ARBA00022898"/>
    </source>
</evidence>
<dbReference type="GO" id="GO:0031071">
    <property type="term" value="F:cysteine desulfurase activity"/>
    <property type="evidence" value="ECO:0007669"/>
    <property type="project" value="UniProtKB-UniRule"/>
</dbReference>
<proteinExistence type="inferred from homology"/>
<evidence type="ECO:0000313" key="11">
    <source>
        <dbReference type="Proteomes" id="UP000253891"/>
    </source>
</evidence>
<comment type="similarity">
    <text evidence="2 8">Belongs to the class-V pyridoxal-phosphate-dependent aminotransferase family. Csd subfamily.</text>
</comment>
<dbReference type="InterPro" id="IPR015422">
    <property type="entry name" value="PyrdxlP-dep_Trfase_small"/>
</dbReference>
<dbReference type="RefSeq" id="WP_061992999.1">
    <property type="nucleotide sequence ID" value="NZ_DF968000.1"/>
</dbReference>
<organism evidence="10 11">
    <name type="scientific">Fructobacillus ficulneus</name>
    <dbReference type="NCBI Taxonomy" id="157463"/>
    <lineage>
        <taxon>Bacteria</taxon>
        <taxon>Bacillati</taxon>
        <taxon>Bacillota</taxon>
        <taxon>Bacilli</taxon>
        <taxon>Lactobacillales</taxon>
        <taxon>Lactobacillaceae</taxon>
        <taxon>Fructobacillus</taxon>
    </lineage>
</organism>
<dbReference type="AlphaFoldDB" id="A0A0K8MGD9"/>
<evidence type="ECO:0000256" key="2">
    <source>
        <dbReference type="ARBA" id="ARBA00010447"/>
    </source>
</evidence>